<feature type="signal peptide" evidence="2">
    <location>
        <begin position="1"/>
        <end position="28"/>
    </location>
</feature>
<dbReference type="RefSeq" id="WP_015724161.1">
    <property type="nucleotide sequence ID" value="NC_014972.1"/>
</dbReference>
<feature type="region of interest" description="Disordered" evidence="1">
    <location>
        <begin position="33"/>
        <end position="64"/>
    </location>
</feature>
<dbReference type="AlphaFoldDB" id="A0A7U3YLK4"/>
<dbReference type="EMBL" id="CP002364">
    <property type="protein sequence ID" value="ADW17620.1"/>
    <property type="molecule type" value="Genomic_DNA"/>
</dbReference>
<sequence length="375" mass="40879">MAIRPHHILAATTIAGLLCLLLPCPSLAATATGKEQQVGNARHKRGTGSPKQPRAHSAKKRGGNTISPFVLLGQQLLDDSLARTIAGDIEASPFDLAHFGCLFTDKRLLWVWAQLGGDRIERGEVYWAQWVDSWQNVIEIQPLDLDAGTYDPFYGNFFSPLVPGPLRLSADDVSPSLTTSLLESGNPSRSSAVHADSGTGGRTESPFAYRYRMDDKATVNAGVTWIQDIADTKGMALIGDDDTTDSVSGVNLTLGASYRDFTLTGGYLRAIDSEVGPADLAVTNGETDPIAWNSELAYSTELLHRETTLAVGYLKSSDALQLYLPEERYKTRASMVLRDTTTFTLEYYLDKEYSTDKGMGEDEGYGITTKIGFEF</sequence>
<name>A0A7U3YLK4_DESPD</name>
<keyword evidence="2" id="KW-0732">Signal</keyword>
<evidence type="ECO:0000256" key="2">
    <source>
        <dbReference type="SAM" id="SignalP"/>
    </source>
</evidence>
<accession>A0A7U3YLK4</accession>
<protein>
    <recommendedName>
        <fullName evidence="5">Porin domain-containing protein</fullName>
    </recommendedName>
</protein>
<organism evidence="3 4">
    <name type="scientific">Desulfobulbus propionicus (strain ATCC 33891 / DSM 2032 / VKM B-1956 / 1pr3)</name>
    <dbReference type="NCBI Taxonomy" id="577650"/>
    <lineage>
        <taxon>Bacteria</taxon>
        <taxon>Pseudomonadati</taxon>
        <taxon>Thermodesulfobacteriota</taxon>
        <taxon>Desulfobulbia</taxon>
        <taxon>Desulfobulbales</taxon>
        <taxon>Desulfobulbaceae</taxon>
        <taxon>Desulfobulbus</taxon>
    </lineage>
</organism>
<reference evidence="3 4" key="1">
    <citation type="journal article" date="2011" name="Stand. Genomic Sci.">
        <title>Complete genome sequence of Desulfobulbus propionicus type strain (1pr3).</title>
        <authorList>
            <person name="Pagani I."/>
            <person name="Lapidus A."/>
            <person name="Nolan M."/>
            <person name="Lucas S."/>
            <person name="Hammon N."/>
            <person name="Deshpande S."/>
            <person name="Cheng J.F."/>
            <person name="Chertkov O."/>
            <person name="Davenport K."/>
            <person name="Tapia R."/>
            <person name="Han C."/>
            <person name="Goodwin L."/>
            <person name="Pitluck S."/>
            <person name="Liolios K."/>
            <person name="Mavromatis K."/>
            <person name="Ivanova N."/>
            <person name="Mikhailova N."/>
            <person name="Pati A."/>
            <person name="Chen A."/>
            <person name="Palaniappan K."/>
            <person name="Land M."/>
            <person name="Hauser L."/>
            <person name="Chang Y.J."/>
            <person name="Jeffries C.D."/>
            <person name="Detter J.C."/>
            <person name="Brambilla E."/>
            <person name="Kannan K.P."/>
            <person name="Djao O.D."/>
            <person name="Rohde M."/>
            <person name="Pukall R."/>
            <person name="Spring S."/>
            <person name="Goker M."/>
            <person name="Sikorski J."/>
            <person name="Woyke T."/>
            <person name="Bristow J."/>
            <person name="Eisen J.A."/>
            <person name="Markowitz V."/>
            <person name="Hugenholtz P."/>
            <person name="Kyrpides N.C."/>
            <person name="Klenk H.P."/>
        </authorList>
    </citation>
    <scope>NUCLEOTIDE SEQUENCE [LARGE SCALE GENOMIC DNA]</scope>
    <source>
        <strain evidence="4">ATCC 33891 / DSM 2032 / 1pr3</strain>
    </source>
</reference>
<feature type="compositionally biased region" description="Basic residues" evidence="1">
    <location>
        <begin position="53"/>
        <end position="62"/>
    </location>
</feature>
<evidence type="ECO:0000256" key="1">
    <source>
        <dbReference type="SAM" id="MobiDB-lite"/>
    </source>
</evidence>
<keyword evidence="4" id="KW-1185">Reference proteome</keyword>
<proteinExistence type="predicted"/>
<evidence type="ECO:0008006" key="5">
    <source>
        <dbReference type="Google" id="ProtNLM"/>
    </source>
</evidence>
<dbReference type="Proteomes" id="UP000006365">
    <property type="component" value="Chromosome"/>
</dbReference>
<evidence type="ECO:0000313" key="3">
    <source>
        <dbReference type="EMBL" id="ADW17620.1"/>
    </source>
</evidence>
<evidence type="ECO:0000313" key="4">
    <source>
        <dbReference type="Proteomes" id="UP000006365"/>
    </source>
</evidence>
<dbReference type="KEGG" id="dpr:Despr_1465"/>
<gene>
    <name evidence="3" type="ordered locus">Despr_1465</name>
</gene>
<feature type="region of interest" description="Disordered" evidence="1">
    <location>
        <begin position="178"/>
        <end position="202"/>
    </location>
</feature>
<feature type="chain" id="PRO_5030659714" description="Porin domain-containing protein" evidence="2">
    <location>
        <begin position="29"/>
        <end position="375"/>
    </location>
</feature>
<feature type="compositionally biased region" description="Polar residues" evidence="1">
    <location>
        <begin position="178"/>
        <end position="191"/>
    </location>
</feature>